<accession>A0A4Q7ZES6</accession>
<comment type="caution">
    <text evidence="1">The sequence shown here is derived from an EMBL/GenBank/DDBJ whole genome shotgun (WGS) entry which is preliminary data.</text>
</comment>
<evidence type="ECO:0008006" key="3">
    <source>
        <dbReference type="Google" id="ProtNLM"/>
    </source>
</evidence>
<keyword evidence="2" id="KW-1185">Reference proteome</keyword>
<evidence type="ECO:0000313" key="2">
    <source>
        <dbReference type="Proteomes" id="UP000292564"/>
    </source>
</evidence>
<protein>
    <recommendedName>
        <fullName evidence="3">Flavin reductase</fullName>
    </recommendedName>
</protein>
<dbReference type="RefSeq" id="WP_130507807.1">
    <property type="nucleotide sequence ID" value="NZ_SHKY01000001.1"/>
</dbReference>
<sequence>MPRSLAVGQLRAEHLPIRPSWTCVACSQPWPCDPARRHLATGTGGGTALAVLMARYFEDFCRDRRDAPLHVAFERFLAWTRSTRWSG</sequence>
<dbReference type="AlphaFoldDB" id="A0A4Q7ZES6"/>
<dbReference type="Proteomes" id="UP000292564">
    <property type="component" value="Unassembled WGS sequence"/>
</dbReference>
<gene>
    <name evidence="1" type="ORF">EV385_0302</name>
</gene>
<proteinExistence type="predicted"/>
<evidence type="ECO:0000313" key="1">
    <source>
        <dbReference type="EMBL" id="RZU48585.1"/>
    </source>
</evidence>
<reference evidence="1 2" key="1">
    <citation type="submission" date="2019-02" db="EMBL/GenBank/DDBJ databases">
        <title>Sequencing the genomes of 1000 actinobacteria strains.</title>
        <authorList>
            <person name="Klenk H.-P."/>
        </authorList>
    </citation>
    <scope>NUCLEOTIDE SEQUENCE [LARGE SCALE GENOMIC DNA]</scope>
    <source>
        <strain evidence="1 2">DSM 45162</strain>
    </source>
</reference>
<dbReference type="OrthoDB" id="3393036at2"/>
<organism evidence="1 2">
    <name type="scientific">Krasilnikovia cinnamomea</name>
    <dbReference type="NCBI Taxonomy" id="349313"/>
    <lineage>
        <taxon>Bacteria</taxon>
        <taxon>Bacillati</taxon>
        <taxon>Actinomycetota</taxon>
        <taxon>Actinomycetes</taxon>
        <taxon>Micromonosporales</taxon>
        <taxon>Micromonosporaceae</taxon>
        <taxon>Krasilnikovia</taxon>
    </lineage>
</organism>
<name>A0A4Q7ZES6_9ACTN</name>
<dbReference type="EMBL" id="SHKY01000001">
    <property type="protein sequence ID" value="RZU48585.1"/>
    <property type="molecule type" value="Genomic_DNA"/>
</dbReference>